<evidence type="ECO:0000313" key="1">
    <source>
        <dbReference type="EMBL" id="KAG5459749.1"/>
    </source>
</evidence>
<sequence>MKKRCAASGTCRGQQRKWTGVPSVLITEPFTCGLNLAGNAVEFLVALFALKDGLVDVVQASLLGSILSNLLLVSAPCPPWWKKRTASGNNLT</sequence>
<dbReference type="Proteomes" id="UP000673691">
    <property type="component" value="Unassembled WGS sequence"/>
</dbReference>
<comment type="caution">
    <text evidence="1">The sequence shown here is derived from an EMBL/GenBank/DDBJ whole genome shotgun (WGS) entry which is preliminary data.</text>
</comment>
<accession>A0A8H7ZUK1</accession>
<evidence type="ECO:0008006" key="3">
    <source>
        <dbReference type="Google" id="ProtNLM"/>
    </source>
</evidence>
<dbReference type="EMBL" id="JAEFCI010006346">
    <property type="protein sequence ID" value="KAG5459749.1"/>
    <property type="molecule type" value="Genomic_DNA"/>
</dbReference>
<gene>
    <name evidence="1" type="ORF">BJ554DRAFT_8296</name>
</gene>
<dbReference type="AlphaFoldDB" id="A0A8H7ZUK1"/>
<evidence type="ECO:0000313" key="2">
    <source>
        <dbReference type="Proteomes" id="UP000673691"/>
    </source>
</evidence>
<reference evidence="1 2" key="1">
    <citation type="journal article" name="Sci. Rep.">
        <title>Genome-scale phylogenetic analyses confirm Olpidium as the closest living zoosporic fungus to the non-flagellated, terrestrial fungi.</title>
        <authorList>
            <person name="Chang Y."/>
            <person name="Rochon D."/>
            <person name="Sekimoto S."/>
            <person name="Wang Y."/>
            <person name="Chovatia M."/>
            <person name="Sandor L."/>
            <person name="Salamov A."/>
            <person name="Grigoriev I.V."/>
            <person name="Stajich J.E."/>
            <person name="Spatafora J.W."/>
        </authorList>
    </citation>
    <scope>NUCLEOTIDE SEQUENCE [LARGE SCALE GENOMIC DNA]</scope>
    <source>
        <strain evidence="1">S191</strain>
    </source>
</reference>
<keyword evidence="2" id="KW-1185">Reference proteome</keyword>
<organism evidence="1 2">
    <name type="scientific">Olpidium bornovanus</name>
    <dbReference type="NCBI Taxonomy" id="278681"/>
    <lineage>
        <taxon>Eukaryota</taxon>
        <taxon>Fungi</taxon>
        <taxon>Fungi incertae sedis</taxon>
        <taxon>Olpidiomycota</taxon>
        <taxon>Olpidiomycotina</taxon>
        <taxon>Olpidiomycetes</taxon>
        <taxon>Olpidiales</taxon>
        <taxon>Olpidiaceae</taxon>
        <taxon>Olpidium</taxon>
    </lineage>
</organism>
<protein>
    <recommendedName>
        <fullName evidence="3">Sodium/calcium exchanger membrane region domain-containing protein</fullName>
    </recommendedName>
</protein>
<proteinExistence type="predicted"/>
<name>A0A8H7ZUK1_9FUNG</name>